<evidence type="ECO:0000313" key="2">
    <source>
        <dbReference type="Proteomes" id="UP000075288"/>
    </source>
</evidence>
<comment type="caution">
    <text evidence="1">The sequence shown here is derived from an EMBL/GenBank/DDBJ whole genome shotgun (WGS) entry which is preliminary data.</text>
</comment>
<name>A0A150K1G7_HEYCO</name>
<reference evidence="1 2" key="1">
    <citation type="submission" date="2016-01" db="EMBL/GenBank/DDBJ databases">
        <title>Genome Sequences of Twelve Sporeforming Bacillus Species Isolated from Foods.</title>
        <authorList>
            <person name="Berendsen E.M."/>
            <person name="Wells-Bennik M.H."/>
            <person name="Krawcyk A.O."/>
            <person name="De Jong A."/>
            <person name="Holsappel S."/>
            <person name="Eijlander R.T."/>
            <person name="Kuipers O.P."/>
        </authorList>
    </citation>
    <scope>NUCLEOTIDE SEQUENCE [LARGE SCALE GENOMIC DNA]</scope>
    <source>
        <strain evidence="1 2">B4098</strain>
    </source>
</reference>
<dbReference type="AlphaFoldDB" id="A0A150K1G7"/>
<protein>
    <submittedName>
        <fullName evidence="1">Uncharacterized protein</fullName>
    </submittedName>
</protein>
<proteinExistence type="predicted"/>
<accession>A0A150K1G7</accession>
<gene>
    <name evidence="1" type="ORF">B4098_0639</name>
</gene>
<sequence length="45" mass="5487">MPRLKHAPFGQTRSKWNKWPARFNRKRGLKYAFEKIPPSYRVLTQ</sequence>
<organism evidence="1 2">
    <name type="scientific">Heyndrickxia coagulans</name>
    <name type="common">Weizmannia coagulans</name>
    <dbReference type="NCBI Taxonomy" id="1398"/>
    <lineage>
        <taxon>Bacteria</taxon>
        <taxon>Bacillati</taxon>
        <taxon>Bacillota</taxon>
        <taxon>Bacilli</taxon>
        <taxon>Bacillales</taxon>
        <taxon>Bacillaceae</taxon>
        <taxon>Heyndrickxia</taxon>
    </lineage>
</organism>
<evidence type="ECO:0000313" key="1">
    <source>
        <dbReference type="EMBL" id="KYC63296.1"/>
    </source>
</evidence>
<dbReference type="PATRIC" id="fig|1398.26.peg.2638"/>
<dbReference type="Proteomes" id="UP000075288">
    <property type="component" value="Unassembled WGS sequence"/>
</dbReference>
<dbReference type="EMBL" id="LQYG01000040">
    <property type="protein sequence ID" value="KYC63296.1"/>
    <property type="molecule type" value="Genomic_DNA"/>
</dbReference>